<dbReference type="InterPro" id="IPR009075">
    <property type="entry name" value="AcylCo_DH/oxidase_C"/>
</dbReference>
<reference evidence="8 9" key="1">
    <citation type="submission" date="2023-12" db="EMBL/GenBank/DDBJ databases">
        <title>Description of new species of Mycobacterium terrae complex isolated from sewage at the Sao Paulo Zoological Park Foundation in Brazil.</title>
        <authorList>
            <person name="Romagnoli C.L."/>
            <person name="Conceicao E.C."/>
            <person name="Machado E."/>
            <person name="Barreto L.B.P.F."/>
            <person name="Sharma A."/>
            <person name="Silva N.M."/>
            <person name="Marques L.E."/>
            <person name="Juliana M.A."/>
            <person name="Lourenco M.C.S."/>
            <person name="Digiampietri L.A."/>
            <person name="Suffys P.N."/>
            <person name="Viana-Niero C."/>
        </authorList>
    </citation>
    <scope>NUCLEOTIDE SEQUENCE [LARGE SCALE GENOMIC DNA]</scope>
    <source>
        <strain evidence="8 9">MYC017</strain>
    </source>
</reference>
<evidence type="ECO:0000256" key="1">
    <source>
        <dbReference type="ARBA" id="ARBA00001974"/>
    </source>
</evidence>
<dbReference type="SUPFAM" id="SSF47203">
    <property type="entry name" value="Acyl-CoA dehydrogenase C-terminal domain-like"/>
    <property type="match status" value="1"/>
</dbReference>
<dbReference type="InterPro" id="IPR013786">
    <property type="entry name" value="AcylCoA_DH/ox_N"/>
</dbReference>
<dbReference type="PANTHER" id="PTHR43884:SF20">
    <property type="entry name" value="ACYL-COA DEHYDROGENASE FADE28"/>
    <property type="match status" value="1"/>
</dbReference>
<keyword evidence="4" id="KW-0274">FAD</keyword>
<gene>
    <name evidence="8" type="ORF">K5L39_13895</name>
</gene>
<comment type="similarity">
    <text evidence="2">Belongs to the acyl-CoA dehydrogenase family.</text>
</comment>
<dbReference type="Proteomes" id="UP001299283">
    <property type="component" value="Unassembled WGS sequence"/>
</dbReference>
<evidence type="ECO:0000313" key="9">
    <source>
        <dbReference type="Proteomes" id="UP001299283"/>
    </source>
</evidence>
<organism evidence="8 9">
    <name type="scientific">[Mycobacterium] vasticus</name>
    <dbReference type="NCBI Taxonomy" id="2875777"/>
    <lineage>
        <taxon>Bacteria</taxon>
        <taxon>Bacillati</taxon>
        <taxon>Actinomycetota</taxon>
        <taxon>Actinomycetes</taxon>
        <taxon>Mycobacteriales</taxon>
        <taxon>Mycobacteriaceae</taxon>
        <taxon>Mycolicibacter</taxon>
    </lineage>
</organism>
<evidence type="ECO:0000259" key="6">
    <source>
        <dbReference type="Pfam" id="PF00441"/>
    </source>
</evidence>
<dbReference type="InterPro" id="IPR036250">
    <property type="entry name" value="AcylCo_DH-like_C"/>
</dbReference>
<keyword evidence="5 8" id="KW-0560">Oxidoreductase</keyword>
<comment type="caution">
    <text evidence="8">The sequence shown here is derived from an EMBL/GenBank/DDBJ whole genome shotgun (WGS) entry which is preliminary data.</text>
</comment>
<dbReference type="GO" id="GO:0016491">
    <property type="term" value="F:oxidoreductase activity"/>
    <property type="evidence" value="ECO:0007669"/>
    <property type="project" value="UniProtKB-KW"/>
</dbReference>
<protein>
    <submittedName>
        <fullName evidence="8">Acyl-CoA dehydrogenase family protein</fullName>
        <ecNumber evidence="8">1.-.-.-</ecNumber>
    </submittedName>
</protein>
<dbReference type="SUPFAM" id="SSF56645">
    <property type="entry name" value="Acyl-CoA dehydrogenase NM domain-like"/>
    <property type="match status" value="1"/>
</dbReference>
<dbReference type="Pfam" id="PF02771">
    <property type="entry name" value="Acyl-CoA_dh_N"/>
    <property type="match status" value="1"/>
</dbReference>
<dbReference type="InterPro" id="IPR009100">
    <property type="entry name" value="AcylCoA_DH/oxidase_NM_dom_sf"/>
</dbReference>
<keyword evidence="9" id="KW-1185">Reference proteome</keyword>
<evidence type="ECO:0000256" key="3">
    <source>
        <dbReference type="ARBA" id="ARBA00022630"/>
    </source>
</evidence>
<name>A0ABU5YYT4_9MYCO</name>
<evidence type="ECO:0000256" key="5">
    <source>
        <dbReference type="ARBA" id="ARBA00023002"/>
    </source>
</evidence>
<dbReference type="EC" id="1.-.-.-" evidence="8"/>
<evidence type="ECO:0000313" key="8">
    <source>
        <dbReference type="EMBL" id="MEB3070278.1"/>
    </source>
</evidence>
<proteinExistence type="inferred from homology"/>
<evidence type="ECO:0000259" key="7">
    <source>
        <dbReference type="Pfam" id="PF02771"/>
    </source>
</evidence>
<accession>A0ABU5YYT4</accession>
<dbReference type="EMBL" id="JAYJJQ010000012">
    <property type="protein sequence ID" value="MEB3070278.1"/>
    <property type="molecule type" value="Genomic_DNA"/>
</dbReference>
<evidence type="ECO:0000256" key="4">
    <source>
        <dbReference type="ARBA" id="ARBA00022827"/>
    </source>
</evidence>
<dbReference type="Gene3D" id="1.20.140.10">
    <property type="entry name" value="Butyryl-CoA Dehydrogenase, subunit A, domain 3"/>
    <property type="match status" value="1"/>
</dbReference>
<dbReference type="PANTHER" id="PTHR43884">
    <property type="entry name" value="ACYL-COA DEHYDROGENASE"/>
    <property type="match status" value="1"/>
</dbReference>
<keyword evidence="3" id="KW-0285">Flavoprotein</keyword>
<dbReference type="Pfam" id="PF00441">
    <property type="entry name" value="Acyl-CoA_dh_1"/>
    <property type="match status" value="1"/>
</dbReference>
<dbReference type="Gene3D" id="1.10.540.10">
    <property type="entry name" value="Acyl-CoA dehydrogenase/oxidase, N-terminal domain"/>
    <property type="match status" value="1"/>
</dbReference>
<dbReference type="InterPro" id="IPR037069">
    <property type="entry name" value="AcylCoA_DH/ox_N_sf"/>
</dbReference>
<sequence length="371" mass="39256">MMAQSDTEELRTMVREVLAEIYTPEALRSAVEGAQEPIEQLWDTAVKLSWTGIGVDERFDGAGGGIDDLAVLAAEFGRTLAPTSVLVHTGVVIPAVTAQAAPDHVGKLVGPLARGERRATAGWATRGGAWSPQRPSVRAKSIDGGVVLTGEVSWVPDLVDADDLLLLAGLEGSDEVLLLLVDVTSRDVRSIAQLDLTRRYGSCTFDGSEVPAERVLGVLDDVAVQQLVANAATWVAIDSAAAAEAVTADAVTHAKSRHQFGRAIGSFQAVKHTLAEMYCHAREARALAEVAIDVAGTAEASRLASLAKAQCADSYATVAGDAVQMFGGIGFTWEHHAHLHVRRARANQALYGSSSWHRERAAQTLLGNTDP</sequence>
<comment type="cofactor">
    <cofactor evidence="1">
        <name>FAD</name>
        <dbReference type="ChEBI" id="CHEBI:57692"/>
    </cofactor>
</comment>
<feature type="domain" description="Acyl-CoA dehydrogenase/oxidase C-terminal" evidence="6">
    <location>
        <begin position="228"/>
        <end position="365"/>
    </location>
</feature>
<feature type="domain" description="Acyl-CoA dehydrogenase/oxidase N-terminal" evidence="7">
    <location>
        <begin position="6"/>
        <end position="116"/>
    </location>
</feature>
<evidence type="ECO:0000256" key="2">
    <source>
        <dbReference type="ARBA" id="ARBA00009347"/>
    </source>
</evidence>